<reference evidence="1 2" key="1">
    <citation type="submission" date="2016-06" db="EMBL/GenBank/DDBJ databases">
        <title>Evolution of pathogenesis and genome organization in the Tremellales.</title>
        <authorList>
            <person name="Cuomo C."/>
            <person name="Litvintseva A."/>
            <person name="Heitman J."/>
            <person name="Chen Y."/>
            <person name="Sun S."/>
            <person name="Springer D."/>
            <person name="Dromer F."/>
            <person name="Young S."/>
            <person name="Zeng Q."/>
            <person name="Chapman S."/>
            <person name="Gujja S."/>
            <person name="Saif S."/>
            <person name="Birren B."/>
        </authorList>
    </citation>
    <scope>NUCLEOTIDE SEQUENCE [LARGE SCALE GENOMIC DNA]</scope>
    <source>
        <strain evidence="1 2">ATCC 28783</strain>
    </source>
</reference>
<accession>A0A4Q1B9J8</accession>
<proteinExistence type="predicted"/>
<keyword evidence="2" id="KW-1185">Reference proteome</keyword>
<dbReference type="EMBL" id="SDIL01000135">
    <property type="protein sequence ID" value="RXK35458.1"/>
    <property type="molecule type" value="Genomic_DNA"/>
</dbReference>
<gene>
    <name evidence="1" type="ORF">M231_07270</name>
</gene>
<evidence type="ECO:0000313" key="1">
    <source>
        <dbReference type="EMBL" id="RXK35458.1"/>
    </source>
</evidence>
<evidence type="ECO:0000313" key="2">
    <source>
        <dbReference type="Proteomes" id="UP000289152"/>
    </source>
</evidence>
<comment type="caution">
    <text evidence="1">The sequence shown here is derived from an EMBL/GenBank/DDBJ whole genome shotgun (WGS) entry which is preliminary data.</text>
</comment>
<organism evidence="1 2">
    <name type="scientific">Tremella mesenterica</name>
    <name type="common">Jelly fungus</name>
    <dbReference type="NCBI Taxonomy" id="5217"/>
    <lineage>
        <taxon>Eukaryota</taxon>
        <taxon>Fungi</taxon>
        <taxon>Dikarya</taxon>
        <taxon>Basidiomycota</taxon>
        <taxon>Agaricomycotina</taxon>
        <taxon>Tremellomycetes</taxon>
        <taxon>Tremellales</taxon>
        <taxon>Tremellaceae</taxon>
        <taxon>Tremella</taxon>
    </lineage>
</organism>
<protein>
    <submittedName>
        <fullName evidence="1">Uncharacterized protein</fullName>
    </submittedName>
</protein>
<name>A0A4Q1B9J8_TREME</name>
<dbReference type="InParanoid" id="A0A4Q1B9J8"/>
<sequence>MSSSTNTDDPTRLACIQFRASWEGSLEQSFCHYLTEGSVGLFPLIDPPTSQKLTLNLKELVDSSLTKIIMEHHLEAPPGTIPFSTFTITPQPCDLKVVPHLNQKPYIICSVNVETRLALFRNDLQTTGPERSYRESEYHFSLALPTRNWAEATEEGITRDLSEPIEEMLGKREGLKCKSVLGTALLYPEVEGLGLDMKWRLALQDEDSALIGASFQVTLVGEKEVDVEGSYIGWLWTEGMAQELVPVNTRVSLRKGINSKWEGVVSTGLPEGRGLEQSWDVFE</sequence>
<dbReference type="Proteomes" id="UP000289152">
    <property type="component" value="Unassembled WGS sequence"/>
</dbReference>
<dbReference type="AlphaFoldDB" id="A0A4Q1B9J8"/>
<dbReference type="VEuPathDB" id="FungiDB:TREMEDRAFT_65611"/>